<dbReference type="PROSITE" id="PS52008">
    <property type="entry name" value="GH81"/>
    <property type="match status" value="1"/>
</dbReference>
<keyword evidence="5" id="KW-0119">Carbohydrate metabolism</keyword>
<evidence type="ECO:0000259" key="9">
    <source>
        <dbReference type="Pfam" id="PF03639"/>
    </source>
</evidence>
<dbReference type="Pfam" id="PF03639">
    <property type="entry name" value="Glyco_hydro_81"/>
    <property type="match status" value="1"/>
</dbReference>
<dbReference type="InterPro" id="IPR040720">
    <property type="entry name" value="GH81_C"/>
</dbReference>
<dbReference type="AlphaFoldDB" id="A0A7S1QQR0"/>
<dbReference type="PANTHER" id="PTHR31983">
    <property type="entry name" value="ENDO-1,3(4)-BETA-GLUCANASE 1"/>
    <property type="match status" value="1"/>
</dbReference>
<feature type="domain" description="Glycosyl hydrolase family 81 C-terminal" evidence="10">
    <location>
        <begin position="8"/>
        <end position="219"/>
    </location>
</feature>
<accession>A0A7S1QQR0</accession>
<dbReference type="Pfam" id="PF17652">
    <property type="entry name" value="Glyco_hydro81C"/>
    <property type="match status" value="1"/>
</dbReference>
<dbReference type="Gene3D" id="1.20.5.420">
    <property type="entry name" value="Immunoglobulin FC, subunit C"/>
    <property type="match status" value="1"/>
</dbReference>
<keyword evidence="8" id="KW-0624">Polysaccharide degradation</keyword>
<dbReference type="InterPro" id="IPR040451">
    <property type="entry name" value="GH81_N"/>
</dbReference>
<dbReference type="GO" id="GO:0071555">
    <property type="term" value="P:cell wall organization"/>
    <property type="evidence" value="ECO:0007669"/>
    <property type="project" value="UniProtKB-KW"/>
</dbReference>
<comment type="similarity">
    <text evidence="2">Belongs to the glycosyl hydrolase 81 family.</text>
</comment>
<evidence type="ECO:0000256" key="3">
    <source>
        <dbReference type="ARBA" id="ARBA00012780"/>
    </source>
</evidence>
<dbReference type="InterPro" id="IPR005200">
    <property type="entry name" value="Endo-beta-glucanase"/>
</dbReference>
<protein>
    <recommendedName>
        <fullName evidence="3">glucan endo-1,3-beta-D-glucosidase</fullName>
        <ecNumber evidence="3">3.2.1.39</ecNumber>
    </recommendedName>
</protein>
<evidence type="ECO:0000256" key="7">
    <source>
        <dbReference type="ARBA" id="ARBA00023316"/>
    </source>
</evidence>
<evidence type="ECO:0000256" key="4">
    <source>
        <dbReference type="ARBA" id="ARBA00022801"/>
    </source>
</evidence>
<dbReference type="GO" id="GO:0052861">
    <property type="term" value="F:endo-1,3(4)-beta-glucanase activity"/>
    <property type="evidence" value="ECO:0007669"/>
    <property type="project" value="InterPro"/>
</dbReference>
<evidence type="ECO:0000256" key="8">
    <source>
        <dbReference type="ARBA" id="ARBA00023326"/>
    </source>
</evidence>
<proteinExistence type="inferred from homology"/>
<evidence type="ECO:0000259" key="10">
    <source>
        <dbReference type="Pfam" id="PF17652"/>
    </source>
</evidence>
<organism evidence="11">
    <name type="scientific">Alexandrium catenella</name>
    <name type="common">Red tide dinoflagellate</name>
    <name type="synonym">Gonyaulax catenella</name>
    <dbReference type="NCBI Taxonomy" id="2925"/>
    <lineage>
        <taxon>Eukaryota</taxon>
        <taxon>Sar</taxon>
        <taxon>Alveolata</taxon>
        <taxon>Dinophyceae</taxon>
        <taxon>Gonyaulacales</taxon>
        <taxon>Pyrocystaceae</taxon>
        <taxon>Alexandrium</taxon>
    </lineage>
</organism>
<dbReference type="EMBL" id="HBGE01048077">
    <property type="protein sequence ID" value="CAD9145264.1"/>
    <property type="molecule type" value="Transcribed_RNA"/>
</dbReference>
<comment type="catalytic activity">
    <reaction evidence="1">
        <text>Hydrolysis of (1-&gt;3)-beta-D-glucosidic linkages in (1-&gt;3)-beta-D-glucans.</text>
        <dbReference type="EC" id="3.2.1.39"/>
    </reaction>
</comment>
<feature type="domain" description="Glycosyl hydrolase family 81 N-terminal" evidence="9">
    <location>
        <begin position="267"/>
        <end position="527"/>
    </location>
</feature>
<evidence type="ECO:0000256" key="2">
    <source>
        <dbReference type="ARBA" id="ARBA00010730"/>
    </source>
</evidence>
<evidence type="ECO:0000313" key="11">
    <source>
        <dbReference type="EMBL" id="CAD9145264.1"/>
    </source>
</evidence>
<evidence type="ECO:0000256" key="6">
    <source>
        <dbReference type="ARBA" id="ARBA00023295"/>
    </source>
</evidence>
<dbReference type="GO" id="GO:0000272">
    <property type="term" value="P:polysaccharide catabolic process"/>
    <property type="evidence" value="ECO:0007669"/>
    <property type="project" value="UniProtKB-KW"/>
</dbReference>
<reference evidence="11" key="1">
    <citation type="submission" date="2021-01" db="EMBL/GenBank/DDBJ databases">
        <authorList>
            <person name="Corre E."/>
            <person name="Pelletier E."/>
            <person name="Niang G."/>
            <person name="Scheremetjew M."/>
            <person name="Finn R."/>
            <person name="Kale V."/>
            <person name="Holt S."/>
            <person name="Cochrane G."/>
            <person name="Meng A."/>
            <person name="Brown T."/>
            <person name="Cohen L."/>
        </authorList>
    </citation>
    <scope>NUCLEOTIDE SEQUENCE</scope>
    <source>
        <strain evidence="11">OF101</strain>
    </source>
</reference>
<keyword evidence="4" id="KW-0378">Hydrolase</keyword>
<keyword evidence="6" id="KW-0326">Glycosidase</keyword>
<dbReference type="GO" id="GO:0042973">
    <property type="term" value="F:glucan endo-1,3-beta-D-glucosidase activity"/>
    <property type="evidence" value="ECO:0007669"/>
    <property type="project" value="UniProtKB-EC"/>
</dbReference>
<dbReference type="PANTHER" id="PTHR31983:SF0">
    <property type="entry name" value="GLUCAN ENDO-1,3-BETA-D-GLUCOSIDASE 2"/>
    <property type="match status" value="1"/>
</dbReference>
<keyword evidence="7" id="KW-0961">Cell wall biogenesis/degradation</keyword>
<dbReference type="EC" id="3.2.1.39" evidence="3"/>
<name>A0A7S1QQR0_ALECA</name>
<dbReference type="Gene3D" id="2.70.98.30">
    <property type="entry name" value="Golgi alpha-mannosidase II, domain 4"/>
    <property type="match status" value="1"/>
</dbReference>
<gene>
    <name evidence="11" type="ORF">ACAT0790_LOCUS28995</name>
</gene>
<sequence>MLEDKLFVEYVNTLIRDTANPTSEDGYFPRFRTFDWFDMHSWSHGIQPSHDGKDQESTSEELNLLYGIHLWGSVTGNSALAELGATMLSVAAHSIREYFLMLDGNPYHPEDFVRNRVTGVFSQGKVDYTTWFGGAPEYIHGIQMIPLSPALQLTRLAEFCKQEWDDILGKLNIPWMKKDWASIILTGGLAIIDPERAYTLLKDIPDGQMDNGLSRAFALYWAASKPGEVRLPAAPLSRDAPKGTSLLPRLGAKGPPVASVFPPKKVHPLFKPSHTQVTGPKATNKFWTNWVVHRGQSYAIFPMPYVLKWGGGHQLHVSHNYPQYIKGELGPGRMKAYVTPVVSELTLGAKEPAVEHVIVSEGLFGFETEVHGHAAGQTIRYPIYTGMAYISGRFAGGFTPVVSHPHGLAKVEKVRNGIWSFVNRRNHHFRVYVLDAAGAFADSSYDFDSAGRLNGPLDGWVRLAHVIASNDTAVLDAHARAVIVGCNLEVESGGVVRYAFQKEGASDVELLHWAYGHHIDLMGMQSEPDLLQTFSRKKHGNLV</sequence>
<evidence type="ECO:0000256" key="1">
    <source>
        <dbReference type="ARBA" id="ARBA00000382"/>
    </source>
</evidence>
<evidence type="ECO:0000256" key="5">
    <source>
        <dbReference type="ARBA" id="ARBA00023277"/>
    </source>
</evidence>